<dbReference type="InterPro" id="IPR013968">
    <property type="entry name" value="PKS_KR"/>
</dbReference>
<evidence type="ECO:0000259" key="7">
    <source>
        <dbReference type="PROSITE" id="PS50075"/>
    </source>
</evidence>
<dbReference type="Pfam" id="PF00698">
    <property type="entry name" value="Acyl_transf_1"/>
    <property type="match status" value="1"/>
</dbReference>
<dbReference type="Gene3D" id="3.40.366.10">
    <property type="entry name" value="Malonyl-Coenzyme A Acyl Carrier Protein, domain 2"/>
    <property type="match status" value="1"/>
</dbReference>
<dbReference type="SMART" id="SM00825">
    <property type="entry name" value="PKS_KS"/>
    <property type="match status" value="1"/>
</dbReference>
<dbReference type="KEGG" id="ccro:CMC5_053280"/>
<feature type="domain" description="Ketosynthase family 3 (KS3)" evidence="8">
    <location>
        <begin position="35"/>
        <end position="460"/>
    </location>
</feature>
<dbReference type="SUPFAM" id="SSF51735">
    <property type="entry name" value="NAD(P)-binding Rossmann-fold domains"/>
    <property type="match status" value="2"/>
</dbReference>
<dbReference type="Gene3D" id="3.40.47.10">
    <property type="match status" value="1"/>
</dbReference>
<dbReference type="Pfam" id="PF14765">
    <property type="entry name" value="PS-DH"/>
    <property type="match status" value="1"/>
</dbReference>
<dbReference type="InterPro" id="IPR049551">
    <property type="entry name" value="PKS_DH_C"/>
</dbReference>
<dbReference type="InterPro" id="IPR016039">
    <property type="entry name" value="Thiolase-like"/>
</dbReference>
<dbReference type="Gene3D" id="3.30.70.3290">
    <property type="match status" value="1"/>
</dbReference>
<dbReference type="InterPro" id="IPR020841">
    <property type="entry name" value="PKS_Beta-ketoAc_synthase_dom"/>
</dbReference>
<dbReference type="CDD" id="cd00833">
    <property type="entry name" value="PKS"/>
    <property type="match status" value="1"/>
</dbReference>
<dbReference type="GO" id="GO:0071770">
    <property type="term" value="P:DIM/DIP cell wall layer assembly"/>
    <property type="evidence" value="ECO:0007669"/>
    <property type="project" value="TreeGrafter"/>
</dbReference>
<evidence type="ECO:0000256" key="3">
    <source>
        <dbReference type="ARBA" id="ARBA00022679"/>
    </source>
</evidence>
<dbReference type="InterPro" id="IPR036291">
    <property type="entry name" value="NAD(P)-bd_dom_sf"/>
</dbReference>
<dbReference type="STRING" id="52.CMC5_053280"/>
<comment type="function">
    <text evidence="4">Involved in production of the polyketide antibiotic thailandamide.</text>
</comment>
<dbReference type="InterPro" id="IPR014030">
    <property type="entry name" value="Ketoacyl_synth_N"/>
</dbReference>
<dbReference type="SMART" id="SM00823">
    <property type="entry name" value="PKS_PP"/>
    <property type="match status" value="1"/>
</dbReference>
<dbReference type="InterPro" id="IPR014043">
    <property type="entry name" value="Acyl_transferase_dom"/>
</dbReference>
<feature type="active site" description="Proton donor; for dehydratase activity" evidence="5">
    <location>
        <position position="1142"/>
    </location>
</feature>
<keyword evidence="12" id="KW-1185">Reference proteome</keyword>
<gene>
    <name evidence="11" type="primary">cndD</name>
    <name evidence="10" type="ORF">CMC5_053280</name>
</gene>
<evidence type="ECO:0000256" key="4">
    <source>
        <dbReference type="ARBA" id="ARBA00054155"/>
    </source>
</evidence>
<keyword evidence="3" id="KW-0808">Transferase</keyword>
<dbReference type="InterPro" id="IPR020807">
    <property type="entry name" value="PKS_DH"/>
</dbReference>
<dbReference type="InterPro" id="IPR006162">
    <property type="entry name" value="Ppantetheine_attach_site"/>
</dbReference>
<reference evidence="10 12" key="2">
    <citation type="submission" date="2015-07" db="EMBL/GenBank/DDBJ databases">
        <title>Genome analysis of myxobacterium Chondromyces crocatus Cm c5 reveals a high potential for natural compound synthesis and the genetic basis for the loss of fruiting body formation.</title>
        <authorList>
            <person name="Zaburannyi N."/>
            <person name="Bunk B."/>
            <person name="Maier J."/>
            <person name="Overmann J."/>
            <person name="Mueller R."/>
        </authorList>
    </citation>
    <scope>NUCLEOTIDE SEQUENCE [LARGE SCALE GENOMIC DNA]</scope>
    <source>
        <strain evidence="10 12">Cm c5</strain>
    </source>
</reference>
<dbReference type="InterPro" id="IPR042104">
    <property type="entry name" value="PKS_dehydratase_sf"/>
</dbReference>
<dbReference type="SUPFAM" id="SSF47336">
    <property type="entry name" value="ACP-like"/>
    <property type="match status" value="1"/>
</dbReference>
<dbReference type="InterPro" id="IPR049900">
    <property type="entry name" value="PKS_mFAS_DH"/>
</dbReference>
<dbReference type="InterPro" id="IPR050091">
    <property type="entry name" value="PKS_NRPS_Biosynth_Enz"/>
</dbReference>
<dbReference type="InterPro" id="IPR032821">
    <property type="entry name" value="PKS_assoc"/>
</dbReference>
<evidence type="ECO:0000313" key="11">
    <source>
        <dbReference type="EMBL" id="CAQ43078.1"/>
    </source>
</evidence>
<dbReference type="PROSITE" id="PS52004">
    <property type="entry name" value="KS3_2"/>
    <property type="match status" value="1"/>
</dbReference>
<dbReference type="CDD" id="cd08955">
    <property type="entry name" value="KR_2_FAS_SDR_x"/>
    <property type="match status" value="1"/>
</dbReference>
<dbReference type="GO" id="GO:0006633">
    <property type="term" value="P:fatty acid biosynthetic process"/>
    <property type="evidence" value="ECO:0007669"/>
    <property type="project" value="InterPro"/>
</dbReference>
<dbReference type="Pfam" id="PF00109">
    <property type="entry name" value="ketoacyl-synt"/>
    <property type="match status" value="1"/>
</dbReference>
<accession>B9ZUJ9</accession>
<dbReference type="InterPro" id="IPR020806">
    <property type="entry name" value="PKS_PP-bd"/>
</dbReference>
<dbReference type="PROSITE" id="PS00606">
    <property type="entry name" value="KS3_1"/>
    <property type="match status" value="1"/>
</dbReference>
<sequence>MPGANVPTGRLSPLKLAYLAQQLHADGDAVKQLAAEPIAIVGMACRFPGGARSPEAFWEFLARGGDAISEIPATRWDIGALFDPDPSAPGKMATRWGGFLEGVDQFDAEFFGITPREAARMDPQHRVLLEVAHEALDHAGHAHEGIRGSRTGVFMGLCTFDYLLLQAADRDRIEAHTSTGSALTIAANRISYLLDLRGPSLVVDTACSSSLVALHLACESLRRRECSLALAGGVNLILAPELTISLSKWGMMATDGRCKAFDARADGFVRSEGCGVVVLKRLSDALADRDRILGVVRGSAVNQDGRSAGLTAPNRASQEAVIRQALDNARLDASQISHVETHGTGTALGDPIEFEALAEAFGGPRQDGRTCVLGAVKTNVGHLEAAAGVCGLIKVLLALQHEAIPPLAHFTQLNPKISLEGTPFRIATELTPWPSTDSPRCAGLSAFGMGGTNAHVVIEEAPRLPVQPRATEPPHSAHLLPLSAATSDALVALARAHRGQLTDAEREGGPALSDVCASASRRRFHHEHRLAVVGTTHAQLRDRLDTFLQGRQGPGIHVGRKHFDGWRRIVFVFAPHGSQWTGMGRQLLAEEESFRSAFLRCDEAIRAEAGWSVREALEGSADATTLDRIETLHPTLFALQVALAATWRAWGIEPAAIIGHSVGEVAAAHVAGALSLEDAVKVVCRRSALLAGVTGRGAMAVVELSLEDARRAIAGYQQHVHVGASNSPRFTVLSGDGAALGDVLRSLTQQGIFCGEGVADVASHTPRMAPLQAPLEDALADIVPRSAEIPLYSSCAGGQVDGESLGVAHWVRHLLQPVLFWPALQTLLAEGHDVYLELSPHPLLTSFIEEGLAHAGVDGAAIPSLRRGEPGRGVLLESLGALYTLGHAVPFERIHPTSRNVQLPPYPWQHRRAWVDQLPSTPPRREVQRAAVAGHPLLGNHVTSPLLPGARLWPLEIDKATLPWLDDHRVRGLLIAPGAMFLELALSAAFEASGASAGAVEDVHLEQALFLPEEGSRVAQLAVSADPSGKTTFQLFSLPAGSSSAVPATWTRHARGGIPRDPPRASMNPPAVVDLDALRARCGEVVPGREHYRRMADRGVQFGPAFQAIEELFRRDGEALGRIRLPPTAGTGTFCIHPVLLDACFQAIEVALPGGAGRDVTFLPTGVARFTLHEAIPSDTTLWSHVQLLHGGDGAGDSLEANVTLLDEQGRVLAEARSFRAAPLDREPGLRRQRFASWQYGIAFRQKAPVLHGEHETPRRWLLLSDGTGVGERLFRQLEARGDSCLLVPRGVSMEERQRFIQGALRHDALPCHGIVHLASLDADASAEPRSLSAARESGFDTLLEVVQVAANASLEDPPRLWVVTRGAQAIGTPAPAVAPDQALAWGLVRTIQHEHPEFRCSGIDLGVDPASTPLEFDALVRELVADDVEDQLALRGDTRLVARFARRDTSAPASRPPAALRENATYLIVGGLGGIGLRLTRWLIEQGARHLVVVGRSPITPAARSTLDALESSGARIVFAQGDVADPVHLQGIVAKMKREMPPLAGIVHAAVVLDDGVLRQQTAARCARVLAPKVEGAWNLHLATLDTPLDFFVLFSSGASLLGSPGQGSYGAANAFLDALAHHRHALGLPALSINWGVWAEVGLAAAQANRGARLEASGFESIQPDDGFALFGELLGRPEAQIGAIPFDFARWRRFYPQAAASPLFAELAEVPGDEPETDPTSPDEVRQLLLDAAPTERAPLLAARLQRTVARVMRLEPTQEIDCQRPLGTLGFDSLMAVELRNQLEASLGIRLPATLIWSYPTIDAMTEHLLTKLVPSPDSPQPPAPRRPTAEPPRSAAAATTADDELAQILEAAAELSEGDLRSLLMPS</sequence>
<feature type="region of interest" description="C-terminal hotdog fold" evidence="5">
    <location>
        <begin position="1083"/>
        <end position="1230"/>
    </location>
</feature>
<dbReference type="PROSITE" id="PS00012">
    <property type="entry name" value="PHOSPHOPANTETHEINE"/>
    <property type="match status" value="1"/>
</dbReference>
<dbReference type="GO" id="GO:0031177">
    <property type="term" value="F:phosphopantetheine binding"/>
    <property type="evidence" value="ECO:0007669"/>
    <property type="project" value="InterPro"/>
</dbReference>
<dbReference type="PATRIC" id="fig|52.7.peg.5904"/>
<dbReference type="GO" id="GO:0005886">
    <property type="term" value="C:plasma membrane"/>
    <property type="evidence" value="ECO:0007669"/>
    <property type="project" value="TreeGrafter"/>
</dbReference>
<feature type="active site" description="Proton acceptor; for dehydratase activity" evidence="5">
    <location>
        <position position="968"/>
    </location>
</feature>
<organism evidence="11">
    <name type="scientific">Chondromyces crocatus</name>
    <dbReference type="NCBI Taxonomy" id="52"/>
    <lineage>
        <taxon>Bacteria</taxon>
        <taxon>Pseudomonadati</taxon>
        <taxon>Myxococcota</taxon>
        <taxon>Polyangia</taxon>
        <taxon>Polyangiales</taxon>
        <taxon>Polyangiaceae</taxon>
        <taxon>Chondromyces</taxon>
    </lineage>
</organism>
<feature type="region of interest" description="N-terminal hotdog fold" evidence="5">
    <location>
        <begin position="935"/>
        <end position="1065"/>
    </location>
</feature>
<feature type="region of interest" description="Disordered" evidence="6">
    <location>
        <begin position="1819"/>
        <end position="1848"/>
    </location>
</feature>
<dbReference type="InterPro" id="IPR001227">
    <property type="entry name" value="Ac_transferase_dom_sf"/>
</dbReference>
<dbReference type="Pfam" id="PF00550">
    <property type="entry name" value="PP-binding"/>
    <property type="match status" value="1"/>
</dbReference>
<dbReference type="SMART" id="SM01294">
    <property type="entry name" value="PKS_PP_betabranch"/>
    <property type="match status" value="1"/>
</dbReference>
<dbReference type="Pfam" id="PF21089">
    <property type="entry name" value="PKS_DH_N"/>
    <property type="match status" value="1"/>
</dbReference>
<evidence type="ECO:0000313" key="10">
    <source>
        <dbReference type="EMBL" id="AKT41167.1"/>
    </source>
</evidence>
<feature type="compositionally biased region" description="Pro residues" evidence="6">
    <location>
        <begin position="1822"/>
        <end position="1831"/>
    </location>
</feature>
<dbReference type="SUPFAM" id="SSF52151">
    <property type="entry name" value="FabD/lysophospholipase-like"/>
    <property type="match status" value="1"/>
</dbReference>
<dbReference type="SMART" id="SM00822">
    <property type="entry name" value="PKS_KR"/>
    <property type="match status" value="1"/>
</dbReference>
<dbReference type="EMBL" id="CP012159">
    <property type="protein sequence ID" value="AKT41167.1"/>
    <property type="molecule type" value="Genomic_DNA"/>
</dbReference>
<dbReference type="OrthoDB" id="5476655at2"/>
<dbReference type="EMBL" id="AM988861">
    <property type="protein sequence ID" value="CAQ43078.1"/>
    <property type="molecule type" value="Genomic_DNA"/>
</dbReference>
<dbReference type="Pfam" id="PF02801">
    <property type="entry name" value="Ketoacyl-synt_C"/>
    <property type="match status" value="1"/>
</dbReference>
<dbReference type="Pfam" id="PF08659">
    <property type="entry name" value="KR"/>
    <property type="match status" value="1"/>
</dbReference>
<name>B9ZUJ9_CHOCO</name>
<dbReference type="InterPro" id="IPR009081">
    <property type="entry name" value="PP-bd_ACP"/>
</dbReference>
<evidence type="ECO:0000259" key="8">
    <source>
        <dbReference type="PROSITE" id="PS52004"/>
    </source>
</evidence>
<dbReference type="FunFam" id="3.40.47.10:FF:000019">
    <property type="entry name" value="Polyketide synthase type I"/>
    <property type="match status" value="1"/>
</dbReference>
<evidence type="ECO:0000313" key="12">
    <source>
        <dbReference type="Proteomes" id="UP000067626"/>
    </source>
</evidence>
<evidence type="ECO:0000259" key="9">
    <source>
        <dbReference type="PROSITE" id="PS52019"/>
    </source>
</evidence>
<dbReference type="SMART" id="SM00827">
    <property type="entry name" value="PKS_AT"/>
    <property type="match status" value="1"/>
</dbReference>
<dbReference type="SUPFAM" id="SSF55048">
    <property type="entry name" value="Probable ACP-binding domain of malonyl-CoA ACP transacylase"/>
    <property type="match status" value="1"/>
</dbReference>
<dbReference type="GO" id="GO:0004315">
    <property type="term" value="F:3-oxoacyl-[acyl-carrier-protein] synthase activity"/>
    <property type="evidence" value="ECO:0007669"/>
    <property type="project" value="InterPro"/>
</dbReference>
<dbReference type="InterPro" id="IPR014031">
    <property type="entry name" value="Ketoacyl_synth_C"/>
</dbReference>
<dbReference type="PANTHER" id="PTHR43775">
    <property type="entry name" value="FATTY ACID SYNTHASE"/>
    <property type="match status" value="1"/>
</dbReference>
<proteinExistence type="predicted"/>
<dbReference type="SUPFAM" id="SSF53901">
    <property type="entry name" value="Thiolase-like"/>
    <property type="match status" value="1"/>
</dbReference>
<dbReference type="Pfam" id="PF16197">
    <property type="entry name" value="KAsynt_C_assoc"/>
    <property type="match status" value="1"/>
</dbReference>
<evidence type="ECO:0000256" key="5">
    <source>
        <dbReference type="PROSITE-ProRule" id="PRU01363"/>
    </source>
</evidence>
<dbReference type="Gene3D" id="3.10.129.110">
    <property type="entry name" value="Polyketide synthase dehydratase"/>
    <property type="match status" value="1"/>
</dbReference>
<feature type="domain" description="Carrier" evidence="7">
    <location>
        <begin position="1743"/>
        <end position="1818"/>
    </location>
</feature>
<dbReference type="SMART" id="SM00826">
    <property type="entry name" value="PKS_DH"/>
    <property type="match status" value="1"/>
</dbReference>
<evidence type="ECO:0000256" key="1">
    <source>
        <dbReference type="ARBA" id="ARBA00022450"/>
    </source>
</evidence>
<dbReference type="PROSITE" id="PS52019">
    <property type="entry name" value="PKS_MFAS_DH"/>
    <property type="match status" value="1"/>
</dbReference>
<dbReference type="InterPro" id="IPR057326">
    <property type="entry name" value="KR_dom"/>
</dbReference>
<reference evidence="11" key="1">
    <citation type="journal article" date="2009" name="Chem. Biol.">
        <title>Novel chemistry in the biosynthesis of the antibiotic chondrochlorens.</title>
        <authorList>
            <person name="Rachid S."/>
            <person name="Scharfe M."/>
            <person name="Bloecker H."/>
            <person name="Weissman K.J."/>
            <person name="Mueller R."/>
        </authorList>
    </citation>
    <scope>NUCLEOTIDE SEQUENCE</scope>
    <source>
        <strain evidence="11">Cmc5</strain>
    </source>
</reference>
<protein>
    <submittedName>
        <fullName evidence="11">Polyketide synthase</fullName>
    </submittedName>
</protein>
<evidence type="ECO:0000256" key="2">
    <source>
        <dbReference type="ARBA" id="ARBA00022553"/>
    </source>
</evidence>
<keyword evidence="2" id="KW-0597">Phosphoprotein</keyword>
<feature type="domain" description="PKS/mFAS DH" evidence="9">
    <location>
        <begin position="935"/>
        <end position="1230"/>
    </location>
</feature>
<dbReference type="InterPro" id="IPR016035">
    <property type="entry name" value="Acyl_Trfase/lysoPLipase"/>
</dbReference>
<dbReference type="PROSITE" id="PS50075">
    <property type="entry name" value="CARRIER"/>
    <property type="match status" value="1"/>
</dbReference>
<dbReference type="GO" id="GO:0004312">
    <property type="term" value="F:fatty acid synthase activity"/>
    <property type="evidence" value="ECO:0007669"/>
    <property type="project" value="TreeGrafter"/>
</dbReference>
<dbReference type="InterPro" id="IPR016036">
    <property type="entry name" value="Malonyl_transacylase_ACP-bd"/>
</dbReference>
<feature type="compositionally biased region" description="Low complexity" evidence="6">
    <location>
        <begin position="1837"/>
        <end position="1848"/>
    </location>
</feature>
<dbReference type="InterPro" id="IPR018201">
    <property type="entry name" value="Ketoacyl_synth_AS"/>
</dbReference>
<dbReference type="RefSeq" id="WP_050432982.1">
    <property type="nucleotide sequence ID" value="NZ_CP012159.1"/>
</dbReference>
<dbReference type="InterPro" id="IPR036736">
    <property type="entry name" value="ACP-like_sf"/>
</dbReference>
<dbReference type="Gene3D" id="1.10.1200.10">
    <property type="entry name" value="ACP-like"/>
    <property type="match status" value="1"/>
</dbReference>
<dbReference type="GO" id="GO:0005737">
    <property type="term" value="C:cytoplasm"/>
    <property type="evidence" value="ECO:0007669"/>
    <property type="project" value="TreeGrafter"/>
</dbReference>
<dbReference type="InterPro" id="IPR049552">
    <property type="entry name" value="PKS_DH_N"/>
</dbReference>
<keyword evidence="1" id="KW-0596">Phosphopantetheine</keyword>
<dbReference type="Gene3D" id="3.40.50.720">
    <property type="entry name" value="NAD(P)-binding Rossmann-like Domain"/>
    <property type="match status" value="1"/>
</dbReference>
<dbReference type="PANTHER" id="PTHR43775:SF37">
    <property type="entry name" value="SI:DKEY-61P9.11"/>
    <property type="match status" value="1"/>
</dbReference>
<dbReference type="Proteomes" id="UP000067626">
    <property type="component" value="Chromosome"/>
</dbReference>
<evidence type="ECO:0000256" key="6">
    <source>
        <dbReference type="SAM" id="MobiDB-lite"/>
    </source>
</evidence>